<sequence length="262" mass="28166">MKDINYLKLFSLAGKRALITGAGRSDGIGAAIAKGLADCGAEVIIHDHLIDTAEVATRIRESGGKCHTLSQDLSVKNAGRDLIASAYQRFGDIDILVLNASYQVVGDFADVSNDDFEQQININLRSNFEILQDILPRMKHQGWGRVVNIGSVNQRSPKSIVSIYAAAKAAINNLIQSLARDYAAANVLLNTVAPGLVDTYPQKRANDPQAEQAWDDYARQLNWVGRAAQPEEIVGAVLYLASPACSFMAGESLFVTGGFTGG</sequence>
<dbReference type="OrthoDB" id="9803333at2"/>
<dbReference type="CDD" id="cd05233">
    <property type="entry name" value="SDR_c"/>
    <property type="match status" value="1"/>
</dbReference>
<dbReference type="RefSeq" id="WP_136737287.1">
    <property type="nucleotide sequence ID" value="NZ_SWDB01000045.1"/>
</dbReference>
<dbReference type="PRINTS" id="PR00081">
    <property type="entry name" value="GDHRDH"/>
</dbReference>
<proteinExistence type="inferred from homology"/>
<dbReference type="InterPro" id="IPR002347">
    <property type="entry name" value="SDR_fam"/>
</dbReference>
<dbReference type="Gene3D" id="3.40.50.720">
    <property type="entry name" value="NAD(P)-binding Rossmann-like Domain"/>
    <property type="match status" value="1"/>
</dbReference>
<dbReference type="GO" id="GO:0032787">
    <property type="term" value="P:monocarboxylic acid metabolic process"/>
    <property type="evidence" value="ECO:0007669"/>
    <property type="project" value="UniProtKB-ARBA"/>
</dbReference>
<dbReference type="PRINTS" id="PR00080">
    <property type="entry name" value="SDRFAMILY"/>
</dbReference>
<dbReference type="Pfam" id="PF13561">
    <property type="entry name" value="adh_short_C2"/>
    <property type="match status" value="1"/>
</dbReference>
<dbReference type="FunFam" id="3.40.50.720:FF:000084">
    <property type="entry name" value="Short-chain dehydrogenase reductase"/>
    <property type="match status" value="1"/>
</dbReference>
<keyword evidence="3" id="KW-1185">Reference proteome</keyword>
<evidence type="ECO:0000313" key="3">
    <source>
        <dbReference type="Proteomes" id="UP000307999"/>
    </source>
</evidence>
<evidence type="ECO:0000313" key="2">
    <source>
        <dbReference type="EMBL" id="TKB43067.1"/>
    </source>
</evidence>
<comment type="caution">
    <text evidence="2">The sequence shown here is derived from an EMBL/GenBank/DDBJ whole genome shotgun (WGS) entry which is preliminary data.</text>
</comment>
<dbReference type="EMBL" id="SWDB01000045">
    <property type="protein sequence ID" value="TKB43067.1"/>
    <property type="molecule type" value="Genomic_DNA"/>
</dbReference>
<evidence type="ECO:0000256" key="1">
    <source>
        <dbReference type="ARBA" id="ARBA00006484"/>
    </source>
</evidence>
<dbReference type="InterPro" id="IPR036291">
    <property type="entry name" value="NAD(P)-bd_dom_sf"/>
</dbReference>
<dbReference type="SUPFAM" id="SSF51735">
    <property type="entry name" value="NAD(P)-binding Rossmann-fold domains"/>
    <property type="match status" value="1"/>
</dbReference>
<dbReference type="PROSITE" id="PS00061">
    <property type="entry name" value="ADH_SHORT"/>
    <property type="match status" value="1"/>
</dbReference>
<dbReference type="AlphaFoldDB" id="A0A4U1B183"/>
<comment type="similarity">
    <text evidence="1">Belongs to the short-chain dehydrogenases/reductases (SDR) family.</text>
</comment>
<dbReference type="InterPro" id="IPR020904">
    <property type="entry name" value="Sc_DH/Rdtase_CS"/>
</dbReference>
<name>A0A4U1B183_9GAMM</name>
<gene>
    <name evidence="2" type="ORF">E8M12_16050</name>
</gene>
<dbReference type="PANTHER" id="PTHR42879">
    <property type="entry name" value="3-OXOACYL-(ACYL-CARRIER-PROTEIN) REDUCTASE"/>
    <property type="match status" value="1"/>
</dbReference>
<dbReference type="Proteomes" id="UP000307999">
    <property type="component" value="Unassembled WGS sequence"/>
</dbReference>
<accession>A0A4U1B183</accession>
<organism evidence="2 3">
    <name type="scientific">Thalassotalea mangrovi</name>
    <dbReference type="NCBI Taxonomy" id="2572245"/>
    <lineage>
        <taxon>Bacteria</taxon>
        <taxon>Pseudomonadati</taxon>
        <taxon>Pseudomonadota</taxon>
        <taxon>Gammaproteobacteria</taxon>
        <taxon>Alteromonadales</taxon>
        <taxon>Colwelliaceae</taxon>
        <taxon>Thalassotalea</taxon>
    </lineage>
</organism>
<dbReference type="InterPro" id="IPR050259">
    <property type="entry name" value="SDR"/>
</dbReference>
<protein>
    <submittedName>
        <fullName evidence="2">SDR family oxidoreductase</fullName>
    </submittedName>
</protein>
<reference evidence="2 3" key="1">
    <citation type="submission" date="2019-04" db="EMBL/GenBank/DDBJ databases">
        <title>Thalassotalea guangxiensis sp. nov., isolated from sediment of the coastal wetland.</title>
        <authorList>
            <person name="Zheng S."/>
            <person name="Zhang D."/>
        </authorList>
    </citation>
    <scope>NUCLEOTIDE SEQUENCE [LARGE SCALE GENOMIC DNA]</scope>
    <source>
        <strain evidence="2 3">ZS-4</strain>
    </source>
</reference>